<dbReference type="OrthoDB" id="9966632at2"/>
<evidence type="ECO:0000256" key="1">
    <source>
        <dbReference type="SAM" id="Phobius"/>
    </source>
</evidence>
<keyword evidence="1" id="KW-0812">Transmembrane</keyword>
<protein>
    <submittedName>
        <fullName evidence="2">Uncharacterized protein</fullName>
    </submittedName>
</protein>
<accession>A0A1G9Z2Q6</accession>
<keyword evidence="3" id="KW-1185">Reference proteome</keyword>
<dbReference type="RefSeq" id="WP_030427352.1">
    <property type="nucleotide sequence ID" value="NZ_JOEF01000002.1"/>
</dbReference>
<gene>
    <name evidence="2" type="ORF">SAMN04489726_5196</name>
</gene>
<feature type="transmembrane region" description="Helical" evidence="1">
    <location>
        <begin position="109"/>
        <end position="133"/>
    </location>
</feature>
<sequence length="160" mass="16831">MSFPGPESSAPTAVRVSFVLVAASVVATVVSLVLTFAHADELARVVGDATGAGFDEGLRSSAVFHGICCSALMLLGVQATRGRNWARVLLTALAVFTVLAGFVSGDARYPAMIIFAVMVAQVLQVGTVIALWLPTSNEFFQRVGTARAVPSMDAYVLRLR</sequence>
<reference evidence="2 3" key="1">
    <citation type="submission" date="2016-10" db="EMBL/GenBank/DDBJ databases">
        <authorList>
            <person name="de Groot N.N."/>
        </authorList>
    </citation>
    <scope>NUCLEOTIDE SEQUENCE [LARGE SCALE GENOMIC DNA]</scope>
    <source>
        <strain evidence="2 3">DSM 44149</strain>
    </source>
</reference>
<keyword evidence="1" id="KW-1133">Transmembrane helix</keyword>
<organism evidence="2 3">
    <name type="scientific">Allokutzneria albata</name>
    <name type="common">Kibdelosporangium albatum</name>
    <dbReference type="NCBI Taxonomy" id="211114"/>
    <lineage>
        <taxon>Bacteria</taxon>
        <taxon>Bacillati</taxon>
        <taxon>Actinomycetota</taxon>
        <taxon>Actinomycetes</taxon>
        <taxon>Pseudonocardiales</taxon>
        <taxon>Pseudonocardiaceae</taxon>
        <taxon>Allokutzneria</taxon>
    </lineage>
</organism>
<evidence type="ECO:0000313" key="3">
    <source>
        <dbReference type="Proteomes" id="UP000183376"/>
    </source>
</evidence>
<dbReference type="AlphaFoldDB" id="A0A1G9Z2Q6"/>
<dbReference type="Proteomes" id="UP000183376">
    <property type="component" value="Chromosome I"/>
</dbReference>
<feature type="transmembrane region" description="Helical" evidence="1">
    <location>
        <begin position="12"/>
        <end position="37"/>
    </location>
</feature>
<proteinExistence type="predicted"/>
<dbReference type="EMBL" id="LT629701">
    <property type="protein sequence ID" value="SDN15051.1"/>
    <property type="molecule type" value="Genomic_DNA"/>
</dbReference>
<keyword evidence="1" id="KW-0472">Membrane</keyword>
<name>A0A1G9Z2Q6_ALLAB</name>
<evidence type="ECO:0000313" key="2">
    <source>
        <dbReference type="EMBL" id="SDN15051.1"/>
    </source>
</evidence>
<feature type="transmembrane region" description="Helical" evidence="1">
    <location>
        <begin position="84"/>
        <end position="103"/>
    </location>
</feature>